<keyword evidence="8" id="KW-1185">Reference proteome</keyword>
<feature type="compositionally biased region" description="Pro residues" evidence="4">
    <location>
        <begin position="1"/>
        <end position="10"/>
    </location>
</feature>
<reference evidence="7 8" key="1">
    <citation type="submission" date="2024-09" db="EMBL/GenBank/DDBJ databases">
        <authorList>
            <person name="Sun Q."/>
            <person name="Mori K."/>
        </authorList>
    </citation>
    <scope>NUCLEOTIDE SEQUENCE [LARGE SCALE GENOMIC DNA]</scope>
    <source>
        <strain evidence="7 8">JCM 3143</strain>
    </source>
</reference>
<dbReference type="SMART" id="SM00346">
    <property type="entry name" value="HTH_ICLR"/>
    <property type="match status" value="1"/>
</dbReference>
<keyword evidence="1" id="KW-0805">Transcription regulation</keyword>
<dbReference type="InterPro" id="IPR005471">
    <property type="entry name" value="Tscrpt_reg_IclR_N"/>
</dbReference>
<evidence type="ECO:0000259" key="6">
    <source>
        <dbReference type="PROSITE" id="PS51078"/>
    </source>
</evidence>
<dbReference type="InterPro" id="IPR014757">
    <property type="entry name" value="Tscrpt_reg_IclR_C"/>
</dbReference>
<keyword evidence="3" id="KW-0804">Transcription</keyword>
<proteinExistence type="predicted"/>
<comment type="caution">
    <text evidence="7">The sequence shown here is derived from an EMBL/GenBank/DDBJ whole genome shotgun (WGS) entry which is preliminary data.</text>
</comment>
<dbReference type="Gene3D" id="3.30.450.40">
    <property type="match status" value="1"/>
</dbReference>
<dbReference type="RefSeq" id="WP_344987449.1">
    <property type="nucleotide sequence ID" value="NZ_BAAAXV010000001.1"/>
</dbReference>
<evidence type="ECO:0000313" key="7">
    <source>
        <dbReference type="EMBL" id="MFB9627463.1"/>
    </source>
</evidence>
<keyword evidence="2" id="KW-0238">DNA-binding</keyword>
<evidence type="ECO:0000259" key="5">
    <source>
        <dbReference type="PROSITE" id="PS51077"/>
    </source>
</evidence>
<dbReference type="Proteomes" id="UP001589532">
    <property type="component" value="Unassembled WGS sequence"/>
</dbReference>
<dbReference type="Gene3D" id="1.10.10.10">
    <property type="entry name" value="Winged helix-like DNA-binding domain superfamily/Winged helix DNA-binding domain"/>
    <property type="match status" value="1"/>
</dbReference>
<protein>
    <submittedName>
        <fullName evidence="7">IclR family transcriptional regulator</fullName>
    </submittedName>
</protein>
<dbReference type="PROSITE" id="PS51078">
    <property type="entry name" value="ICLR_ED"/>
    <property type="match status" value="1"/>
</dbReference>
<gene>
    <name evidence="7" type="ORF">ACFFSA_30655</name>
</gene>
<dbReference type="PROSITE" id="PS51077">
    <property type="entry name" value="HTH_ICLR"/>
    <property type="match status" value="1"/>
</dbReference>
<dbReference type="PANTHER" id="PTHR30136:SF24">
    <property type="entry name" value="HTH-TYPE TRANSCRIPTIONAL REPRESSOR ALLR"/>
    <property type="match status" value="1"/>
</dbReference>
<feature type="region of interest" description="Disordered" evidence="4">
    <location>
        <begin position="1"/>
        <end position="20"/>
    </location>
</feature>
<organism evidence="7 8">
    <name type="scientific">Nonomuraea helvata</name>
    <dbReference type="NCBI Taxonomy" id="37484"/>
    <lineage>
        <taxon>Bacteria</taxon>
        <taxon>Bacillati</taxon>
        <taxon>Actinomycetota</taxon>
        <taxon>Actinomycetes</taxon>
        <taxon>Streptosporangiales</taxon>
        <taxon>Streptosporangiaceae</taxon>
        <taxon>Nonomuraea</taxon>
    </lineage>
</organism>
<dbReference type="InterPro" id="IPR029016">
    <property type="entry name" value="GAF-like_dom_sf"/>
</dbReference>
<feature type="domain" description="IclR-ED" evidence="6">
    <location>
        <begin position="90"/>
        <end position="276"/>
    </location>
</feature>
<evidence type="ECO:0000256" key="3">
    <source>
        <dbReference type="ARBA" id="ARBA00023163"/>
    </source>
</evidence>
<sequence>MTDTAPPPPATENAEISEDADYAEDGSLQTLLRGLDVLQAVARMGGQATAKSLSRQLDLSLGRCYHILRTLKAAGYIVRLPGGRVDVGPHGAALGRQLGARFEPLPELFAVLARLHARTRETSYVSGWHHGVITLLQFIAGEQALGVRGLDVGYTDDLHARASCKAVLAHLPREQIEIMFRGVELRRLTAHTHGDVDSLTVELSNIRRQGFALDLEEFSEGICCASAAYFDHDGAPAGSYTVSVPVTRFRATQRDLIAAVQEVAAIATNLLRGHHLAVPGRG</sequence>
<evidence type="ECO:0000256" key="4">
    <source>
        <dbReference type="SAM" id="MobiDB-lite"/>
    </source>
</evidence>
<dbReference type="Pfam" id="PF09339">
    <property type="entry name" value="HTH_IclR"/>
    <property type="match status" value="1"/>
</dbReference>
<dbReference type="EMBL" id="JBHMBW010000033">
    <property type="protein sequence ID" value="MFB9627463.1"/>
    <property type="molecule type" value="Genomic_DNA"/>
</dbReference>
<dbReference type="PANTHER" id="PTHR30136">
    <property type="entry name" value="HELIX-TURN-HELIX TRANSCRIPTIONAL REGULATOR, ICLR FAMILY"/>
    <property type="match status" value="1"/>
</dbReference>
<accession>A0ABV5S708</accession>
<name>A0ABV5S708_9ACTN</name>
<dbReference type="InterPro" id="IPR036390">
    <property type="entry name" value="WH_DNA-bd_sf"/>
</dbReference>
<dbReference type="InterPro" id="IPR036388">
    <property type="entry name" value="WH-like_DNA-bd_sf"/>
</dbReference>
<dbReference type="SUPFAM" id="SSF46785">
    <property type="entry name" value="Winged helix' DNA-binding domain"/>
    <property type="match status" value="1"/>
</dbReference>
<evidence type="ECO:0000256" key="1">
    <source>
        <dbReference type="ARBA" id="ARBA00023015"/>
    </source>
</evidence>
<dbReference type="SUPFAM" id="SSF55781">
    <property type="entry name" value="GAF domain-like"/>
    <property type="match status" value="1"/>
</dbReference>
<dbReference type="Pfam" id="PF01614">
    <property type="entry name" value="IclR_C"/>
    <property type="match status" value="1"/>
</dbReference>
<evidence type="ECO:0000313" key="8">
    <source>
        <dbReference type="Proteomes" id="UP001589532"/>
    </source>
</evidence>
<feature type="domain" description="HTH iclR-type" evidence="5">
    <location>
        <begin position="28"/>
        <end position="89"/>
    </location>
</feature>
<evidence type="ECO:0000256" key="2">
    <source>
        <dbReference type="ARBA" id="ARBA00023125"/>
    </source>
</evidence>
<dbReference type="InterPro" id="IPR050707">
    <property type="entry name" value="HTH_MetabolicPath_Reg"/>
</dbReference>